<dbReference type="EMBL" id="FLUO01000001">
    <property type="protein sequence ID" value="SBV92005.1"/>
    <property type="molecule type" value="Genomic_DNA"/>
</dbReference>
<dbReference type="AlphaFoldDB" id="A0A212IYJ0"/>
<evidence type="ECO:0000313" key="1">
    <source>
        <dbReference type="EMBL" id="SBV92005.1"/>
    </source>
</evidence>
<protein>
    <recommendedName>
        <fullName evidence="2">Antitoxin SocA-like Panacea domain-containing protein</fullName>
    </recommendedName>
</protein>
<gene>
    <name evidence="1" type="ORF">KL86APRO_10197</name>
</gene>
<name>A0A212IYJ0_9PROT</name>
<accession>A0A212IYJ0</accession>
<organism evidence="1">
    <name type="scientific">uncultured Alphaproteobacteria bacterium</name>
    <dbReference type="NCBI Taxonomy" id="91750"/>
    <lineage>
        <taxon>Bacteria</taxon>
        <taxon>Pseudomonadati</taxon>
        <taxon>Pseudomonadota</taxon>
        <taxon>Alphaproteobacteria</taxon>
        <taxon>environmental samples</taxon>
    </lineage>
</organism>
<proteinExistence type="predicted"/>
<evidence type="ECO:0008006" key="2">
    <source>
        <dbReference type="Google" id="ProtNLM"/>
    </source>
</evidence>
<reference evidence="1" key="1">
    <citation type="submission" date="2016-04" db="EMBL/GenBank/DDBJ databases">
        <authorList>
            <person name="Evans L.H."/>
            <person name="Alamgir A."/>
            <person name="Owens N."/>
            <person name="Weber N.D."/>
            <person name="Virtaneva K."/>
            <person name="Barbian K."/>
            <person name="Babar A."/>
            <person name="Rosenke K."/>
        </authorList>
    </citation>
    <scope>NUCLEOTIDE SEQUENCE</scope>
    <source>
        <strain evidence="1">86</strain>
    </source>
</reference>
<sequence>MSASAVASTFDVVVWFTDRALNDGEYLQPTKLHRLMYLAQGYFAVAYRGAKLMPATFVVESSGPVEPDVWRVYASGRPYIESVPPPERVEQFLDSIWRRFGSHSADYLGDLISRQPPFQAALAEGPRAEIPLAALAACLAKPAAAKGRGQLGVDEVLRPRTAVSATGKAVSVRRWTPGGSKAGS</sequence>